<sequence length="80" mass="8984">MAASSVGAVQFPFFPDGGAVRDLHLHLHQDAIPCHSRAKDRVITRSLPEECKSFRSFDIEKECKYEYPCGFVVSSGRLLE</sequence>
<dbReference type="Proteomes" id="UP000734854">
    <property type="component" value="Unassembled WGS sequence"/>
</dbReference>
<reference evidence="1 2" key="1">
    <citation type="submission" date="2020-08" db="EMBL/GenBank/DDBJ databases">
        <title>Plant Genome Project.</title>
        <authorList>
            <person name="Zhang R.-G."/>
        </authorList>
    </citation>
    <scope>NUCLEOTIDE SEQUENCE [LARGE SCALE GENOMIC DNA]</scope>
    <source>
        <tissue evidence="1">Rhizome</tissue>
    </source>
</reference>
<comment type="caution">
    <text evidence="1">The sequence shown here is derived from an EMBL/GenBank/DDBJ whole genome shotgun (WGS) entry which is preliminary data.</text>
</comment>
<accession>A0A8J5HSW7</accession>
<name>A0A8J5HSW7_ZINOF</name>
<evidence type="ECO:0000313" key="1">
    <source>
        <dbReference type="EMBL" id="KAG6526554.1"/>
    </source>
</evidence>
<dbReference type="EMBL" id="JACMSC010000004">
    <property type="protein sequence ID" value="KAG6526554.1"/>
    <property type="molecule type" value="Genomic_DNA"/>
</dbReference>
<dbReference type="AlphaFoldDB" id="A0A8J5HSW7"/>
<organism evidence="1 2">
    <name type="scientific">Zingiber officinale</name>
    <name type="common">Ginger</name>
    <name type="synonym">Amomum zingiber</name>
    <dbReference type="NCBI Taxonomy" id="94328"/>
    <lineage>
        <taxon>Eukaryota</taxon>
        <taxon>Viridiplantae</taxon>
        <taxon>Streptophyta</taxon>
        <taxon>Embryophyta</taxon>
        <taxon>Tracheophyta</taxon>
        <taxon>Spermatophyta</taxon>
        <taxon>Magnoliopsida</taxon>
        <taxon>Liliopsida</taxon>
        <taxon>Zingiberales</taxon>
        <taxon>Zingiberaceae</taxon>
        <taxon>Zingiber</taxon>
    </lineage>
</organism>
<evidence type="ECO:0000313" key="2">
    <source>
        <dbReference type="Proteomes" id="UP000734854"/>
    </source>
</evidence>
<proteinExistence type="predicted"/>
<gene>
    <name evidence="1" type="ORF">ZIOFF_016544</name>
</gene>
<keyword evidence="2" id="KW-1185">Reference proteome</keyword>
<protein>
    <submittedName>
        <fullName evidence="1">Uncharacterized protein</fullName>
    </submittedName>
</protein>